<feature type="chain" id="PRO_5042245844" evidence="1">
    <location>
        <begin position="29"/>
        <end position="293"/>
    </location>
</feature>
<keyword evidence="3" id="KW-1185">Reference proteome</keyword>
<dbReference type="AlphaFoldDB" id="A0AAE7BI75"/>
<evidence type="ECO:0000313" key="3">
    <source>
        <dbReference type="Proteomes" id="UP000503313"/>
    </source>
</evidence>
<feature type="signal peptide" evidence="1">
    <location>
        <begin position="1"/>
        <end position="28"/>
    </location>
</feature>
<sequence length="293" mass="31816">MLKNCFRLVLKFILVMFFGFLFATSASATINENGAIIENNSFATAYPIGYWQYHASTVCMLEAGETEAYFSFTANSGDRVYASAILSQDYVNSGMTIQTFNNNQVSLAPASDDVITSASVLPFIFANASATSNSQTFFIRVTRGSYVGDMFFPISINNRISSGMGTFNFTGTASNTGNPNILTNPNGVDSSVIYMDLTNNTTIPNGAIVKSFATTGTLNPSNLGGITHKILSAENNVWYTAIVSGTFGLTTSNNLKVAKKWSFKYNFKGTSSSKMSNVKAKISYEYDLTNQFQ</sequence>
<keyword evidence="1" id="KW-0732">Signal</keyword>
<organism evidence="2 3">
    <name type="scientific">Arcobacter defluvii</name>
    <dbReference type="NCBI Taxonomy" id="873191"/>
    <lineage>
        <taxon>Bacteria</taxon>
        <taxon>Pseudomonadati</taxon>
        <taxon>Campylobacterota</taxon>
        <taxon>Epsilonproteobacteria</taxon>
        <taxon>Campylobacterales</taxon>
        <taxon>Arcobacteraceae</taxon>
        <taxon>Arcobacter</taxon>
    </lineage>
</organism>
<dbReference type="RefSeq" id="WP_129011778.1">
    <property type="nucleotide sequence ID" value="NZ_CP053835.1"/>
</dbReference>
<proteinExistence type="predicted"/>
<protein>
    <submittedName>
        <fullName evidence="2">Uncharacterized protein</fullName>
    </submittedName>
</protein>
<name>A0AAE7BI75_9BACT</name>
<reference evidence="2 3" key="1">
    <citation type="submission" date="2020-05" db="EMBL/GenBank/DDBJ databases">
        <title>Complete genome sequencing of Campylobacter and Arcobacter type strains.</title>
        <authorList>
            <person name="Miller W.G."/>
            <person name="Yee E."/>
        </authorList>
    </citation>
    <scope>NUCLEOTIDE SEQUENCE [LARGE SCALE GENOMIC DNA]</scope>
    <source>
        <strain evidence="2 3">LMG 25694</strain>
    </source>
</reference>
<evidence type="ECO:0000256" key="1">
    <source>
        <dbReference type="SAM" id="SignalP"/>
    </source>
</evidence>
<dbReference type="Proteomes" id="UP000503313">
    <property type="component" value="Chromosome"/>
</dbReference>
<gene>
    <name evidence="2" type="ORF">ADFLV_2431</name>
</gene>
<dbReference type="EMBL" id="CP053835">
    <property type="protein sequence ID" value="QKF78419.1"/>
    <property type="molecule type" value="Genomic_DNA"/>
</dbReference>
<accession>A0AAE7BI75</accession>
<evidence type="ECO:0000313" key="2">
    <source>
        <dbReference type="EMBL" id="QKF78419.1"/>
    </source>
</evidence>
<dbReference type="KEGG" id="adz:ADFLV_2431"/>